<dbReference type="EMBL" id="VLJV01000001">
    <property type="protein sequence ID" value="TWH20666.1"/>
    <property type="molecule type" value="Genomic_DNA"/>
</dbReference>
<reference evidence="2 3" key="1">
    <citation type="submission" date="2019-07" db="EMBL/GenBank/DDBJ databases">
        <title>R&amp;d 2014.</title>
        <authorList>
            <person name="Klenk H.-P."/>
        </authorList>
    </citation>
    <scope>NUCLEOTIDE SEQUENCE [LARGE SCALE GENOMIC DNA]</scope>
    <source>
        <strain evidence="2 3">DSM 43194</strain>
    </source>
</reference>
<dbReference type="OrthoDB" id="5148286at2"/>
<dbReference type="AlphaFoldDB" id="A0A660CBI0"/>
<accession>A0A660CBI0</accession>
<dbReference type="RefSeq" id="WP_030531744.1">
    <property type="nucleotide sequence ID" value="NZ_JOIJ01000005.1"/>
</dbReference>
<sequence>MRTRADKNHPSPVLTGEQVRAILIERNAELGGAGGALGGQAGGGPAGRRGGASGGRMGGRLGARLFTRLTGLTSALAVPCRDDAVARVREVLRPLPYPYASALPESTSPRVLGGLVGAGAFGMNTAVVQVVWYPGRAEVTAHALEGIVDQRTAAGAITTLDDALAPFRRIG</sequence>
<comment type="caution">
    <text evidence="2">The sequence shown here is derived from an EMBL/GenBank/DDBJ whole genome shotgun (WGS) entry which is preliminary data.</text>
</comment>
<feature type="region of interest" description="Disordered" evidence="1">
    <location>
        <begin position="35"/>
        <end position="54"/>
    </location>
</feature>
<evidence type="ECO:0000256" key="1">
    <source>
        <dbReference type="SAM" id="MobiDB-lite"/>
    </source>
</evidence>
<evidence type="ECO:0000313" key="3">
    <source>
        <dbReference type="Proteomes" id="UP000317303"/>
    </source>
</evidence>
<organism evidence="2 3">
    <name type="scientific">Prauserella rugosa</name>
    <dbReference type="NCBI Taxonomy" id="43354"/>
    <lineage>
        <taxon>Bacteria</taxon>
        <taxon>Bacillati</taxon>
        <taxon>Actinomycetota</taxon>
        <taxon>Actinomycetes</taxon>
        <taxon>Pseudonocardiales</taxon>
        <taxon>Pseudonocardiaceae</taxon>
        <taxon>Prauserella</taxon>
    </lineage>
</organism>
<dbReference type="Proteomes" id="UP000317303">
    <property type="component" value="Unassembled WGS sequence"/>
</dbReference>
<name>A0A660CBI0_9PSEU</name>
<evidence type="ECO:0000313" key="2">
    <source>
        <dbReference type="EMBL" id="TWH20666.1"/>
    </source>
</evidence>
<proteinExistence type="predicted"/>
<gene>
    <name evidence="2" type="ORF">JD82_02513</name>
</gene>
<keyword evidence="3" id="KW-1185">Reference proteome</keyword>
<protein>
    <submittedName>
        <fullName evidence="2">Uncharacterized protein</fullName>
    </submittedName>
</protein>